<evidence type="ECO:0008006" key="4">
    <source>
        <dbReference type="Google" id="ProtNLM"/>
    </source>
</evidence>
<feature type="signal peptide" evidence="1">
    <location>
        <begin position="1"/>
        <end position="46"/>
    </location>
</feature>
<dbReference type="EMBL" id="CP108057">
    <property type="protein sequence ID" value="WUO45274.1"/>
    <property type="molecule type" value="Genomic_DNA"/>
</dbReference>
<feature type="chain" id="PRO_5046056361" description="Thiol:disulfide interchange protein DsbD N-terminal domain-containing protein" evidence="1">
    <location>
        <begin position="47"/>
        <end position="202"/>
    </location>
</feature>
<accession>A0ABZ1RFG9</accession>
<dbReference type="Proteomes" id="UP001432075">
    <property type="component" value="Chromosome"/>
</dbReference>
<dbReference type="RefSeq" id="WP_328775348.1">
    <property type="nucleotide sequence ID" value="NZ_CP108057.1"/>
</dbReference>
<evidence type="ECO:0000313" key="3">
    <source>
        <dbReference type="Proteomes" id="UP001432075"/>
    </source>
</evidence>
<evidence type="ECO:0000313" key="2">
    <source>
        <dbReference type="EMBL" id="WUO45274.1"/>
    </source>
</evidence>
<organism evidence="2 3">
    <name type="scientific">Streptomyces goshikiensis</name>
    <dbReference type="NCBI Taxonomy" id="1942"/>
    <lineage>
        <taxon>Bacteria</taxon>
        <taxon>Bacillati</taxon>
        <taxon>Actinomycetota</taxon>
        <taxon>Actinomycetes</taxon>
        <taxon>Kitasatosporales</taxon>
        <taxon>Streptomycetaceae</taxon>
        <taxon>Streptomyces</taxon>
    </lineage>
</organism>
<keyword evidence="1" id="KW-0732">Signal</keyword>
<name>A0ABZ1RFG9_9ACTN</name>
<keyword evidence="3" id="KW-1185">Reference proteome</keyword>
<protein>
    <recommendedName>
        <fullName evidence="4">Thiol:disulfide interchange protein DsbD N-terminal domain-containing protein</fullName>
    </recommendedName>
</protein>
<sequence>MARTTTRTRTSTRTRAAFAPRGGRLAGAALALFVTAGLTSCSAAKAEQSAPAVTRFTQNGVTVTLAVAGWKDDKGSLKATFTPTEAGYHLYSTDLPADGVEGVGRPTSVTVAGGLSADGPASVDAEVLRINLPGVESKVPVYPDGPVTLTLPVRAEGEGGASTGTAKALISYASCNAEEGCNIPVLDRPVILNVTGKTLTFP</sequence>
<proteinExistence type="predicted"/>
<gene>
    <name evidence="2" type="ORF">OHU17_05235</name>
</gene>
<evidence type="ECO:0000256" key="1">
    <source>
        <dbReference type="SAM" id="SignalP"/>
    </source>
</evidence>
<reference evidence="2" key="1">
    <citation type="submission" date="2022-10" db="EMBL/GenBank/DDBJ databases">
        <title>The complete genomes of actinobacterial strains from the NBC collection.</title>
        <authorList>
            <person name="Joergensen T.S."/>
            <person name="Alvarez Arevalo M."/>
            <person name="Sterndorff E.B."/>
            <person name="Faurdal D."/>
            <person name="Vuksanovic O."/>
            <person name="Mourched A.-S."/>
            <person name="Charusanti P."/>
            <person name="Shaw S."/>
            <person name="Blin K."/>
            <person name="Weber T."/>
        </authorList>
    </citation>
    <scope>NUCLEOTIDE SEQUENCE</scope>
    <source>
        <strain evidence="2">NBC_00283</strain>
    </source>
</reference>